<keyword evidence="14" id="KW-1185">Reference proteome</keyword>
<protein>
    <recommendedName>
        <fullName evidence="15">Retinal homeobox protein Rx</fullName>
    </recommendedName>
</protein>
<dbReference type="EMBL" id="CH940662">
    <property type="protein sequence ID" value="EDW58827.2"/>
    <property type="molecule type" value="Genomic_DNA"/>
</dbReference>
<evidence type="ECO:0000256" key="3">
    <source>
        <dbReference type="ARBA" id="ARBA00023015"/>
    </source>
</evidence>
<keyword evidence="3" id="KW-0805">Transcription regulation</keyword>
<evidence type="ECO:0000259" key="11">
    <source>
        <dbReference type="PROSITE" id="PS50071"/>
    </source>
</evidence>
<feature type="DNA-binding region" description="Homeobox" evidence="8">
    <location>
        <begin position="592"/>
        <end position="651"/>
    </location>
</feature>
<dbReference type="Pfam" id="PF03826">
    <property type="entry name" value="OAR"/>
    <property type="match status" value="1"/>
</dbReference>
<evidence type="ECO:0008006" key="15">
    <source>
        <dbReference type="Google" id="ProtNLM"/>
    </source>
</evidence>
<dbReference type="Pfam" id="PF00046">
    <property type="entry name" value="Homeodomain"/>
    <property type="match status" value="1"/>
</dbReference>
<dbReference type="GO" id="GO:0045944">
    <property type="term" value="P:positive regulation of transcription by RNA polymerase II"/>
    <property type="evidence" value="ECO:0007669"/>
    <property type="project" value="InterPro"/>
</dbReference>
<reference evidence="13 14" key="1">
    <citation type="journal article" date="2007" name="Nature">
        <title>Evolution of genes and genomes on the Drosophila phylogeny.</title>
        <authorList>
            <consortium name="Drosophila 12 Genomes Consortium"/>
            <person name="Clark A.G."/>
            <person name="Eisen M.B."/>
            <person name="Smith D.R."/>
            <person name="Bergman C.M."/>
            <person name="Oliver B."/>
            <person name="Markow T.A."/>
            <person name="Kaufman T.C."/>
            <person name="Kellis M."/>
            <person name="Gelbart W."/>
            <person name="Iyer V.N."/>
            <person name="Pollard D.A."/>
            <person name="Sackton T.B."/>
            <person name="Larracuente A.M."/>
            <person name="Singh N.D."/>
            <person name="Abad J.P."/>
            <person name="Abt D.N."/>
            <person name="Adryan B."/>
            <person name="Aguade M."/>
            <person name="Akashi H."/>
            <person name="Anderson W.W."/>
            <person name="Aquadro C.F."/>
            <person name="Ardell D.H."/>
            <person name="Arguello R."/>
            <person name="Artieri C.G."/>
            <person name="Barbash D.A."/>
            <person name="Barker D."/>
            <person name="Barsanti P."/>
            <person name="Batterham P."/>
            <person name="Batzoglou S."/>
            <person name="Begun D."/>
            <person name="Bhutkar A."/>
            <person name="Blanco E."/>
            <person name="Bosak S.A."/>
            <person name="Bradley R.K."/>
            <person name="Brand A.D."/>
            <person name="Brent M.R."/>
            <person name="Brooks A.N."/>
            <person name="Brown R.H."/>
            <person name="Butlin R.K."/>
            <person name="Caggese C."/>
            <person name="Calvi B.R."/>
            <person name="Bernardo de Carvalho A."/>
            <person name="Caspi A."/>
            <person name="Castrezana S."/>
            <person name="Celniker S.E."/>
            <person name="Chang J.L."/>
            <person name="Chapple C."/>
            <person name="Chatterji S."/>
            <person name="Chinwalla A."/>
            <person name="Civetta A."/>
            <person name="Clifton S.W."/>
            <person name="Comeron J.M."/>
            <person name="Costello J.C."/>
            <person name="Coyne J.A."/>
            <person name="Daub J."/>
            <person name="David R.G."/>
            <person name="Delcher A.L."/>
            <person name="Delehaunty K."/>
            <person name="Do C.B."/>
            <person name="Ebling H."/>
            <person name="Edwards K."/>
            <person name="Eickbush T."/>
            <person name="Evans J.D."/>
            <person name="Filipski A."/>
            <person name="Findeiss S."/>
            <person name="Freyhult E."/>
            <person name="Fulton L."/>
            <person name="Fulton R."/>
            <person name="Garcia A.C."/>
            <person name="Gardiner A."/>
            <person name="Garfield D.A."/>
            <person name="Garvin B.E."/>
            <person name="Gibson G."/>
            <person name="Gilbert D."/>
            <person name="Gnerre S."/>
            <person name="Godfrey J."/>
            <person name="Good R."/>
            <person name="Gotea V."/>
            <person name="Gravely B."/>
            <person name="Greenberg A.J."/>
            <person name="Griffiths-Jones S."/>
            <person name="Gross S."/>
            <person name="Guigo R."/>
            <person name="Gustafson E.A."/>
            <person name="Haerty W."/>
            <person name="Hahn M.W."/>
            <person name="Halligan D.L."/>
            <person name="Halpern A.L."/>
            <person name="Halter G.M."/>
            <person name="Han M.V."/>
            <person name="Heger A."/>
            <person name="Hillier L."/>
            <person name="Hinrichs A.S."/>
            <person name="Holmes I."/>
            <person name="Hoskins R.A."/>
            <person name="Hubisz M.J."/>
            <person name="Hultmark D."/>
            <person name="Huntley M.A."/>
            <person name="Jaffe D.B."/>
            <person name="Jagadeeshan S."/>
            <person name="Jeck W.R."/>
            <person name="Johnson J."/>
            <person name="Jones C.D."/>
            <person name="Jordan W.C."/>
            <person name="Karpen G.H."/>
            <person name="Kataoka E."/>
            <person name="Keightley P.D."/>
            <person name="Kheradpour P."/>
            <person name="Kirkness E.F."/>
            <person name="Koerich L.B."/>
            <person name="Kristiansen K."/>
            <person name="Kudrna D."/>
            <person name="Kulathinal R.J."/>
            <person name="Kumar S."/>
            <person name="Kwok R."/>
            <person name="Lander E."/>
            <person name="Langley C.H."/>
            <person name="Lapoint R."/>
            <person name="Lazzaro B.P."/>
            <person name="Lee S.J."/>
            <person name="Levesque L."/>
            <person name="Li R."/>
            <person name="Lin C.F."/>
            <person name="Lin M.F."/>
            <person name="Lindblad-Toh K."/>
            <person name="Llopart A."/>
            <person name="Long M."/>
            <person name="Low L."/>
            <person name="Lozovsky E."/>
            <person name="Lu J."/>
            <person name="Luo M."/>
            <person name="Machado C.A."/>
            <person name="Makalowski W."/>
            <person name="Marzo M."/>
            <person name="Matsuda M."/>
            <person name="Matzkin L."/>
            <person name="McAllister B."/>
            <person name="McBride C.S."/>
            <person name="McKernan B."/>
            <person name="McKernan K."/>
            <person name="Mendez-Lago M."/>
            <person name="Minx P."/>
            <person name="Mollenhauer M.U."/>
            <person name="Montooth K."/>
            <person name="Mount S.M."/>
            <person name="Mu X."/>
            <person name="Myers E."/>
            <person name="Negre B."/>
            <person name="Newfeld S."/>
            <person name="Nielsen R."/>
            <person name="Noor M.A."/>
            <person name="O'Grady P."/>
            <person name="Pachter L."/>
            <person name="Papaceit M."/>
            <person name="Parisi M.J."/>
            <person name="Parisi M."/>
            <person name="Parts L."/>
            <person name="Pedersen J.S."/>
            <person name="Pesole G."/>
            <person name="Phillippy A.M."/>
            <person name="Ponting C.P."/>
            <person name="Pop M."/>
            <person name="Porcelli D."/>
            <person name="Powell J.R."/>
            <person name="Prohaska S."/>
            <person name="Pruitt K."/>
            <person name="Puig M."/>
            <person name="Quesneville H."/>
            <person name="Ram K.R."/>
            <person name="Rand D."/>
            <person name="Rasmussen M.D."/>
            <person name="Reed L.K."/>
            <person name="Reenan R."/>
            <person name="Reily A."/>
            <person name="Remington K.A."/>
            <person name="Rieger T.T."/>
            <person name="Ritchie M.G."/>
            <person name="Robin C."/>
            <person name="Rogers Y.H."/>
            <person name="Rohde C."/>
            <person name="Rozas J."/>
            <person name="Rubenfield M.J."/>
            <person name="Ruiz A."/>
            <person name="Russo S."/>
            <person name="Salzberg S.L."/>
            <person name="Sanchez-Gracia A."/>
            <person name="Saranga D.J."/>
            <person name="Sato H."/>
            <person name="Schaeffer S.W."/>
            <person name="Schatz M.C."/>
            <person name="Schlenke T."/>
            <person name="Schwartz R."/>
            <person name="Segarra C."/>
            <person name="Singh R.S."/>
            <person name="Sirot L."/>
            <person name="Sirota M."/>
            <person name="Sisneros N.B."/>
            <person name="Smith C.D."/>
            <person name="Smith T.F."/>
            <person name="Spieth J."/>
            <person name="Stage D.E."/>
            <person name="Stark A."/>
            <person name="Stephan W."/>
            <person name="Strausberg R.L."/>
            <person name="Strempel S."/>
            <person name="Sturgill D."/>
            <person name="Sutton G."/>
            <person name="Sutton G.G."/>
            <person name="Tao W."/>
            <person name="Teichmann S."/>
            <person name="Tobari Y.N."/>
            <person name="Tomimura Y."/>
            <person name="Tsolas J.M."/>
            <person name="Valente V.L."/>
            <person name="Venter E."/>
            <person name="Venter J.C."/>
            <person name="Vicario S."/>
            <person name="Vieira F.G."/>
            <person name="Vilella A.J."/>
            <person name="Villasante A."/>
            <person name="Walenz B."/>
            <person name="Wang J."/>
            <person name="Wasserman M."/>
            <person name="Watts T."/>
            <person name="Wilson D."/>
            <person name="Wilson R.K."/>
            <person name="Wing R.A."/>
            <person name="Wolfner M.F."/>
            <person name="Wong A."/>
            <person name="Wong G.K."/>
            <person name="Wu C.I."/>
            <person name="Wu G."/>
            <person name="Yamamoto D."/>
            <person name="Yang H.P."/>
            <person name="Yang S.P."/>
            <person name="Yorke J.A."/>
            <person name="Yoshida K."/>
            <person name="Zdobnov E."/>
            <person name="Zhang P."/>
            <person name="Zhang Y."/>
            <person name="Zimin A.V."/>
            <person name="Baldwin J."/>
            <person name="Abdouelleil A."/>
            <person name="Abdulkadir J."/>
            <person name="Abebe A."/>
            <person name="Abera B."/>
            <person name="Abreu J."/>
            <person name="Acer S.C."/>
            <person name="Aftuck L."/>
            <person name="Alexander A."/>
            <person name="An P."/>
            <person name="Anderson E."/>
            <person name="Anderson S."/>
            <person name="Arachi H."/>
            <person name="Azer M."/>
            <person name="Bachantsang P."/>
            <person name="Barry A."/>
            <person name="Bayul T."/>
            <person name="Berlin A."/>
            <person name="Bessette D."/>
            <person name="Bloom T."/>
            <person name="Blye J."/>
            <person name="Boguslavskiy L."/>
            <person name="Bonnet C."/>
            <person name="Boukhgalter B."/>
            <person name="Bourzgui I."/>
            <person name="Brown A."/>
            <person name="Cahill P."/>
            <person name="Channer S."/>
            <person name="Cheshatsang Y."/>
            <person name="Chuda L."/>
            <person name="Citroen M."/>
            <person name="Collymore A."/>
            <person name="Cooke P."/>
            <person name="Costello M."/>
            <person name="D'Aco K."/>
            <person name="Daza R."/>
            <person name="De Haan G."/>
            <person name="DeGray S."/>
            <person name="DeMaso C."/>
            <person name="Dhargay N."/>
            <person name="Dooley K."/>
            <person name="Dooley E."/>
            <person name="Doricent M."/>
            <person name="Dorje P."/>
            <person name="Dorjee K."/>
            <person name="Dupes A."/>
            <person name="Elong R."/>
            <person name="Falk J."/>
            <person name="Farina A."/>
            <person name="Faro S."/>
            <person name="Ferguson D."/>
            <person name="Fisher S."/>
            <person name="Foley C.D."/>
            <person name="Franke A."/>
            <person name="Friedrich D."/>
            <person name="Gadbois L."/>
            <person name="Gearin G."/>
            <person name="Gearin C.R."/>
            <person name="Giannoukos G."/>
            <person name="Goode T."/>
            <person name="Graham J."/>
            <person name="Grandbois E."/>
            <person name="Grewal S."/>
            <person name="Gyaltsen K."/>
            <person name="Hafez N."/>
            <person name="Hagos B."/>
            <person name="Hall J."/>
            <person name="Henson C."/>
            <person name="Hollinger A."/>
            <person name="Honan T."/>
            <person name="Huard M.D."/>
            <person name="Hughes L."/>
            <person name="Hurhula B."/>
            <person name="Husby M.E."/>
            <person name="Kamat A."/>
            <person name="Kanga B."/>
            <person name="Kashin S."/>
            <person name="Khazanovich D."/>
            <person name="Kisner P."/>
            <person name="Lance K."/>
            <person name="Lara M."/>
            <person name="Lee W."/>
            <person name="Lennon N."/>
            <person name="Letendre F."/>
            <person name="LeVine R."/>
            <person name="Lipovsky A."/>
            <person name="Liu X."/>
            <person name="Liu J."/>
            <person name="Liu S."/>
            <person name="Lokyitsang T."/>
            <person name="Lokyitsang Y."/>
            <person name="Lubonja R."/>
            <person name="Lui A."/>
            <person name="MacDonald P."/>
            <person name="Magnisalis V."/>
            <person name="Maru K."/>
            <person name="Matthews C."/>
            <person name="McCusker W."/>
            <person name="McDonough S."/>
            <person name="Mehta T."/>
            <person name="Meldrim J."/>
            <person name="Meneus L."/>
            <person name="Mihai O."/>
            <person name="Mihalev A."/>
            <person name="Mihova T."/>
            <person name="Mittelman R."/>
            <person name="Mlenga V."/>
            <person name="Montmayeur A."/>
            <person name="Mulrain L."/>
            <person name="Navidi A."/>
            <person name="Naylor J."/>
            <person name="Negash T."/>
            <person name="Nguyen T."/>
            <person name="Nguyen N."/>
            <person name="Nicol R."/>
            <person name="Norbu C."/>
            <person name="Norbu N."/>
            <person name="Novod N."/>
            <person name="O'Neill B."/>
            <person name="Osman S."/>
            <person name="Markiewicz E."/>
            <person name="Oyono O.L."/>
            <person name="Patti C."/>
            <person name="Phunkhang P."/>
            <person name="Pierre F."/>
            <person name="Priest M."/>
            <person name="Raghuraman S."/>
            <person name="Rege F."/>
            <person name="Reyes R."/>
            <person name="Rise C."/>
            <person name="Rogov P."/>
            <person name="Ross K."/>
            <person name="Ryan E."/>
            <person name="Settipalli S."/>
            <person name="Shea T."/>
            <person name="Sherpa N."/>
            <person name="Shi L."/>
            <person name="Shih D."/>
            <person name="Sparrow T."/>
            <person name="Spaulding J."/>
            <person name="Stalker J."/>
            <person name="Stange-Thomann N."/>
            <person name="Stavropoulos S."/>
            <person name="Stone C."/>
            <person name="Strader C."/>
            <person name="Tesfaye S."/>
            <person name="Thomson T."/>
            <person name="Thoulutsang Y."/>
            <person name="Thoulutsang D."/>
            <person name="Topham K."/>
            <person name="Topping I."/>
            <person name="Tsamla T."/>
            <person name="Vassiliev H."/>
            <person name="Vo A."/>
            <person name="Wangchuk T."/>
            <person name="Wangdi T."/>
            <person name="Weiand M."/>
            <person name="Wilkinson J."/>
            <person name="Wilson A."/>
            <person name="Yadav S."/>
            <person name="Young G."/>
            <person name="Yu Q."/>
            <person name="Zembek L."/>
            <person name="Zhong D."/>
            <person name="Zimmer A."/>
            <person name="Zwirko Z."/>
            <person name="Jaffe D.B."/>
            <person name="Alvarez P."/>
            <person name="Brockman W."/>
            <person name="Butler J."/>
            <person name="Chin C."/>
            <person name="Gnerre S."/>
            <person name="Grabherr M."/>
            <person name="Kleber M."/>
            <person name="Mauceli E."/>
            <person name="MacCallum I."/>
        </authorList>
    </citation>
    <scope>NUCLEOTIDE SEQUENCE [LARGE SCALE GENOMIC DNA]</scope>
    <source>
        <strain evidence="14">Tucson 15010-1051.87</strain>
    </source>
</reference>
<dbReference type="PROSITE" id="PS00027">
    <property type="entry name" value="HOMEOBOX_1"/>
    <property type="match status" value="1"/>
</dbReference>
<feature type="compositionally biased region" description="Acidic residues" evidence="10">
    <location>
        <begin position="204"/>
        <end position="216"/>
    </location>
</feature>
<dbReference type="AlphaFoldDB" id="B4ME62"/>
<dbReference type="OrthoDB" id="6159439at2759"/>
<dbReference type="PROSITE" id="PS50071">
    <property type="entry name" value="HOMEOBOX_2"/>
    <property type="match status" value="1"/>
</dbReference>
<evidence type="ECO:0000256" key="9">
    <source>
        <dbReference type="RuleBase" id="RU000682"/>
    </source>
</evidence>
<gene>
    <name evidence="13" type="primary">Dvir\GJ17468</name>
    <name evidence="13" type="ORF">Dvir_GJ17468</name>
</gene>
<keyword evidence="6" id="KW-0804">Transcription</keyword>
<evidence type="ECO:0000256" key="5">
    <source>
        <dbReference type="ARBA" id="ARBA00023155"/>
    </source>
</evidence>
<feature type="region of interest" description="Disordered" evidence="10">
    <location>
        <begin position="245"/>
        <end position="277"/>
    </location>
</feature>
<evidence type="ECO:0000256" key="2">
    <source>
        <dbReference type="ARBA" id="ARBA00006503"/>
    </source>
</evidence>
<dbReference type="eggNOG" id="KOG0490">
    <property type="taxonomic scope" value="Eukaryota"/>
</dbReference>
<feature type="compositionally biased region" description="Low complexity" evidence="10">
    <location>
        <begin position="458"/>
        <end position="471"/>
    </location>
</feature>
<keyword evidence="7 8" id="KW-0539">Nucleus</keyword>
<feature type="region of interest" description="Disordered" evidence="10">
    <location>
        <begin position="505"/>
        <end position="592"/>
    </location>
</feature>
<dbReference type="GO" id="GO:0000981">
    <property type="term" value="F:DNA-binding transcription factor activity, RNA polymerase II-specific"/>
    <property type="evidence" value="ECO:0007669"/>
    <property type="project" value="InterPro"/>
</dbReference>
<evidence type="ECO:0000313" key="13">
    <source>
        <dbReference type="EMBL" id="EDW58827.2"/>
    </source>
</evidence>
<evidence type="ECO:0000256" key="8">
    <source>
        <dbReference type="PROSITE-ProRule" id="PRU00108"/>
    </source>
</evidence>
<sequence>MLLDEDDADDDEEDDEDDEDEDDENGEEEDVGALVVAKIETTAVTPPAMPAVDAAGAPLSPPSSGHLLTAASLEQQLQHKQTFQHIFEQLVQQSGGSQKQLAPKQLEHLRHLLGNVRDAKNLQLIVEKFKNLEQFQEHYAQLGGNNNNNTVITEDSEMSLKDNARKFGAGGQTLTPRHTIDAILGLKNRNGQAQAQLQAAAEGSDGDGDGSMAEDDATDLRCNMSLAQLRHMDNHMANMLQQHAKNGLSYGPPTPPAPPPSQQQQQHHGAMAGAPHAPFGYHNAFGFGHGHNSHSHHLAHSFGQQQEDAAGNYLNSMHQMVEANQLQPSQVSAPVPVAGPGPAPPPPGAYGSHQQHLAALAAHAQEQHNKYAKSSSPATAVAAGSYFLPDVAASTGAATTTTATTATVAQAAAARDYDERSMSSTSELDDEEDDAAKLQHDGNINIDVTSPPTPRPMGSSSSSSNNNSSGSGKRKASASAYCDDNEPKLANGQQLGNYGIRARSLDEVQQQQQQQQQHFPHEYRSSNNSNNNNNNSQVEHVERLNGDNDSLVNGSCASSEDLNQTNNSEQGEKITSGSDDEGQDENCAKKKHRRNRTTFTTYQLHELERAFEKSHYPDVYSREELAMKVNLPEVRVQVWFQNRRAKWRRQEKSESLRLGLTHFTQLPHRLGCGASGLPVDPWLSPPLLSALPGFLSHPQTVYPSYLTPPLSLAPGNLTMSSLAAMGHHHGPPPPPPHGPHSGQLAPPPTGPPPPPPPHPHAHAHAGHHAVPLSHLSPHLSRMSPHATSLSPHHGNVASLTPLPTGTTPATTTACSTASSSSSSLECSGPDVCMSPQNLSISNADSNGDLRDCSDADGGSCSNGAGGLEKCTNELLDVGRESPPPPSSLAIKRTSAATPPSVDMRSNSIATLRIKAKEHLDNLNKGLISMV</sequence>
<dbReference type="SUPFAM" id="SSF46689">
    <property type="entry name" value="Homeodomain-like"/>
    <property type="match status" value="1"/>
</dbReference>
<dbReference type="InterPro" id="IPR009057">
    <property type="entry name" value="Homeodomain-like_sf"/>
</dbReference>
<evidence type="ECO:0000259" key="12">
    <source>
        <dbReference type="PROSITE" id="PS50803"/>
    </source>
</evidence>
<accession>B4ME62</accession>
<feature type="compositionally biased region" description="Polar residues" evidence="10">
    <location>
        <begin position="547"/>
        <end position="577"/>
    </location>
</feature>
<feature type="region of interest" description="Disordered" evidence="10">
    <location>
        <begin position="1"/>
        <end position="32"/>
    </location>
</feature>
<dbReference type="InParanoid" id="B4ME62"/>
<dbReference type="InterPro" id="IPR017970">
    <property type="entry name" value="Homeobox_CS"/>
</dbReference>
<evidence type="ECO:0000313" key="14">
    <source>
        <dbReference type="Proteomes" id="UP000008792"/>
    </source>
</evidence>
<dbReference type="InterPro" id="IPR043562">
    <property type="entry name" value="RAX/RAX2"/>
</dbReference>
<feature type="compositionally biased region" description="Low complexity" evidence="10">
    <location>
        <begin position="798"/>
        <end position="824"/>
    </location>
</feature>
<feature type="region of interest" description="Disordered" evidence="10">
    <location>
        <begin position="878"/>
        <end position="903"/>
    </location>
</feature>
<feature type="region of interest" description="Disordered" evidence="10">
    <location>
        <begin position="196"/>
        <end position="216"/>
    </location>
</feature>
<dbReference type="Proteomes" id="UP000008792">
    <property type="component" value="Unassembled WGS sequence"/>
</dbReference>
<feature type="compositionally biased region" description="Low complexity" evidence="10">
    <location>
        <begin position="262"/>
        <end position="277"/>
    </location>
</feature>
<dbReference type="PROSITE" id="PS50803">
    <property type="entry name" value="OAR"/>
    <property type="match status" value="1"/>
</dbReference>
<keyword evidence="4 8" id="KW-0238">DNA-binding</keyword>
<feature type="region of interest" description="Disordered" evidence="10">
    <location>
        <begin position="722"/>
        <end position="829"/>
    </location>
</feature>
<dbReference type="Gene3D" id="1.10.10.60">
    <property type="entry name" value="Homeodomain-like"/>
    <property type="match status" value="1"/>
</dbReference>
<feature type="compositionally biased region" description="Low complexity" evidence="10">
    <location>
        <begin position="525"/>
        <end position="536"/>
    </location>
</feature>
<dbReference type="InterPro" id="IPR001356">
    <property type="entry name" value="HD"/>
</dbReference>
<keyword evidence="5 8" id="KW-0371">Homeobox</keyword>
<comment type="subcellular location">
    <subcellularLocation>
        <location evidence="1 8 9">Nucleus</location>
    </subcellularLocation>
</comment>
<evidence type="ECO:0000256" key="6">
    <source>
        <dbReference type="ARBA" id="ARBA00023163"/>
    </source>
</evidence>
<feature type="compositionally biased region" description="Acidic residues" evidence="10">
    <location>
        <begin position="1"/>
        <end position="31"/>
    </location>
</feature>
<dbReference type="HOGENOM" id="CLU_322432_0_0_1"/>
<evidence type="ECO:0000256" key="10">
    <source>
        <dbReference type="SAM" id="MobiDB-lite"/>
    </source>
</evidence>
<evidence type="ECO:0000256" key="4">
    <source>
        <dbReference type="ARBA" id="ARBA00023125"/>
    </source>
</evidence>
<evidence type="ECO:0000256" key="1">
    <source>
        <dbReference type="ARBA" id="ARBA00004123"/>
    </source>
</evidence>
<proteinExistence type="inferred from homology"/>
<evidence type="ECO:0000256" key="7">
    <source>
        <dbReference type="ARBA" id="ARBA00023242"/>
    </source>
</evidence>
<dbReference type="CDD" id="cd00086">
    <property type="entry name" value="homeodomain"/>
    <property type="match status" value="1"/>
</dbReference>
<feature type="region of interest" description="Disordered" evidence="10">
    <location>
        <begin position="412"/>
        <end position="493"/>
    </location>
</feature>
<comment type="similarity">
    <text evidence="2">Belongs to the paired homeobox family. Bicoid subfamily.</text>
</comment>
<dbReference type="STRING" id="7244.B4ME62"/>
<dbReference type="GO" id="GO:0005634">
    <property type="term" value="C:nucleus"/>
    <property type="evidence" value="ECO:0007669"/>
    <property type="project" value="UniProtKB-SubCell"/>
</dbReference>
<feature type="domain" description="OAR" evidence="12">
    <location>
        <begin position="906"/>
        <end position="919"/>
    </location>
</feature>
<dbReference type="SMART" id="SM00389">
    <property type="entry name" value="HOX"/>
    <property type="match status" value="1"/>
</dbReference>
<organism evidence="13 14">
    <name type="scientific">Drosophila virilis</name>
    <name type="common">Fruit fly</name>
    <dbReference type="NCBI Taxonomy" id="7244"/>
    <lineage>
        <taxon>Eukaryota</taxon>
        <taxon>Metazoa</taxon>
        <taxon>Ecdysozoa</taxon>
        <taxon>Arthropoda</taxon>
        <taxon>Hexapoda</taxon>
        <taxon>Insecta</taxon>
        <taxon>Pterygota</taxon>
        <taxon>Neoptera</taxon>
        <taxon>Endopterygota</taxon>
        <taxon>Diptera</taxon>
        <taxon>Brachycera</taxon>
        <taxon>Muscomorpha</taxon>
        <taxon>Ephydroidea</taxon>
        <taxon>Drosophilidae</taxon>
        <taxon>Drosophila</taxon>
    </lineage>
</organism>
<dbReference type="FunFam" id="1.10.10.60:FF:000071">
    <property type="entry name" value="Retinal homeobox gene 2"/>
    <property type="match status" value="1"/>
</dbReference>
<feature type="compositionally biased region" description="Pro residues" evidence="10">
    <location>
        <begin position="252"/>
        <end position="261"/>
    </location>
</feature>
<feature type="compositionally biased region" description="Pro residues" evidence="10">
    <location>
        <begin position="745"/>
        <end position="758"/>
    </location>
</feature>
<dbReference type="GO" id="GO:0000978">
    <property type="term" value="F:RNA polymerase II cis-regulatory region sequence-specific DNA binding"/>
    <property type="evidence" value="ECO:0007669"/>
    <property type="project" value="TreeGrafter"/>
</dbReference>
<feature type="region of interest" description="Disordered" evidence="10">
    <location>
        <begin position="331"/>
        <end position="354"/>
    </location>
</feature>
<dbReference type="PANTHER" id="PTHR46271:SF4">
    <property type="entry name" value="HOMEOBOX PROTEIN, PUTATIVE-RELATED"/>
    <property type="match status" value="1"/>
</dbReference>
<feature type="compositionally biased region" description="Pro residues" evidence="10">
    <location>
        <begin position="337"/>
        <end position="348"/>
    </location>
</feature>
<name>B4ME62_DROVI</name>
<feature type="domain" description="Homeobox" evidence="11">
    <location>
        <begin position="590"/>
        <end position="650"/>
    </location>
</feature>
<dbReference type="PANTHER" id="PTHR46271">
    <property type="entry name" value="HOMEOBOX PROTEIN, PUTATIVE-RELATED"/>
    <property type="match status" value="1"/>
</dbReference>
<dbReference type="InterPro" id="IPR003654">
    <property type="entry name" value="OAR_dom"/>
</dbReference>